<dbReference type="Ensembl" id="ENSOCUT00000036418.1">
    <property type="protein sequence ID" value="ENSOCUP00000047331.1"/>
    <property type="gene ID" value="ENSOCUG00000035088.1"/>
</dbReference>
<feature type="transmembrane region" description="Helical" evidence="1">
    <location>
        <begin position="67"/>
        <end position="84"/>
    </location>
</feature>
<evidence type="ECO:0000256" key="1">
    <source>
        <dbReference type="SAM" id="Phobius"/>
    </source>
</evidence>
<reference evidence="2 3" key="1">
    <citation type="journal article" date="2011" name="Nature">
        <title>A high-resolution map of human evolutionary constraint using 29 mammals.</title>
        <authorList>
            <person name="Lindblad-Toh K."/>
            <person name="Garber M."/>
            <person name="Zuk O."/>
            <person name="Lin M.F."/>
            <person name="Parker B.J."/>
            <person name="Washietl S."/>
            <person name="Kheradpour P."/>
            <person name="Ernst J."/>
            <person name="Jordan G."/>
            <person name="Mauceli E."/>
            <person name="Ward L.D."/>
            <person name="Lowe C.B."/>
            <person name="Holloway A.K."/>
            <person name="Clamp M."/>
            <person name="Gnerre S."/>
            <person name="Alfoldi J."/>
            <person name="Beal K."/>
            <person name="Chang J."/>
            <person name="Clawson H."/>
            <person name="Cuff J."/>
            <person name="Di Palma F."/>
            <person name="Fitzgerald S."/>
            <person name="Flicek P."/>
            <person name="Guttman M."/>
            <person name="Hubisz M.J."/>
            <person name="Jaffe D.B."/>
            <person name="Jungreis I."/>
            <person name="Kent W.J."/>
            <person name="Kostka D."/>
            <person name="Lara M."/>
            <person name="Martins A.L."/>
            <person name="Massingham T."/>
            <person name="Moltke I."/>
            <person name="Raney B.J."/>
            <person name="Rasmussen M.D."/>
            <person name="Robinson J."/>
            <person name="Stark A."/>
            <person name="Vilella A.J."/>
            <person name="Wen J."/>
            <person name="Xie X."/>
            <person name="Zody M.C."/>
            <person name="Baldwin J."/>
            <person name="Bloom T."/>
            <person name="Chin C.W."/>
            <person name="Heiman D."/>
            <person name="Nicol R."/>
            <person name="Nusbaum C."/>
            <person name="Young S."/>
            <person name="Wilkinson J."/>
            <person name="Worley K.C."/>
            <person name="Kovar C.L."/>
            <person name="Muzny D.M."/>
            <person name="Gibbs R.A."/>
            <person name="Cree A."/>
            <person name="Dihn H.H."/>
            <person name="Fowler G."/>
            <person name="Jhangiani S."/>
            <person name="Joshi V."/>
            <person name="Lee S."/>
            <person name="Lewis L.R."/>
            <person name="Nazareth L.V."/>
            <person name="Okwuonu G."/>
            <person name="Santibanez J."/>
            <person name="Warren W.C."/>
            <person name="Mardis E.R."/>
            <person name="Weinstock G.M."/>
            <person name="Wilson R.K."/>
            <person name="Delehaunty K."/>
            <person name="Dooling D."/>
            <person name="Fronik C."/>
            <person name="Fulton L."/>
            <person name="Fulton B."/>
            <person name="Graves T."/>
            <person name="Minx P."/>
            <person name="Sodergren E."/>
            <person name="Birney E."/>
            <person name="Margulies E.H."/>
            <person name="Herrero J."/>
            <person name="Green E.D."/>
            <person name="Haussler D."/>
            <person name="Siepel A."/>
            <person name="Goldman N."/>
            <person name="Pollard K.S."/>
            <person name="Pedersen J.S."/>
            <person name="Lander E.S."/>
            <person name="Kellis M."/>
        </authorList>
    </citation>
    <scope>NUCLEOTIDE SEQUENCE [LARGE SCALE GENOMIC DNA]</scope>
    <source>
        <strain evidence="2 3">Thorbecke inbred</strain>
    </source>
</reference>
<proteinExistence type="predicted"/>
<keyword evidence="1" id="KW-1133">Transmembrane helix</keyword>
<evidence type="ECO:0000313" key="3">
    <source>
        <dbReference type="Proteomes" id="UP000001811"/>
    </source>
</evidence>
<reference evidence="2" key="3">
    <citation type="submission" date="2025-09" db="UniProtKB">
        <authorList>
            <consortium name="Ensembl"/>
        </authorList>
    </citation>
    <scope>IDENTIFICATION</scope>
    <source>
        <strain evidence="2">Thorbecke</strain>
    </source>
</reference>
<sequence length="165" mass="18939">MQALPATPQRRPHIVYVIGCNHPGVCEVPLIVVLICISLVTKDTEHLFMCLLAICAFSWKKCLFKSFTSFELLFLFLLLCYICFVRSYTTFFIIVIIIILSDVFGAFILFVPFETPMSIKQISDLPNQLACFCSVLFSSCFLSLYYFVLHTEKISRLIFQLSNSF</sequence>
<reference evidence="2" key="2">
    <citation type="submission" date="2025-08" db="UniProtKB">
        <authorList>
            <consortium name="Ensembl"/>
        </authorList>
    </citation>
    <scope>IDENTIFICATION</scope>
    <source>
        <strain evidence="2">Thorbecke</strain>
    </source>
</reference>
<dbReference type="Proteomes" id="UP000001811">
    <property type="component" value="Chromosome 1"/>
</dbReference>
<accession>A0A5F9DNF8</accession>
<feature type="transmembrane region" description="Helical" evidence="1">
    <location>
        <begin position="91"/>
        <end position="113"/>
    </location>
</feature>
<name>A0A5F9DNF8_RABIT</name>
<protein>
    <submittedName>
        <fullName evidence="2">Uncharacterized protein</fullName>
    </submittedName>
</protein>
<keyword evidence="1" id="KW-0812">Transmembrane</keyword>
<dbReference type="AlphaFoldDB" id="A0A5F9DNF8"/>
<keyword evidence="3" id="KW-1185">Reference proteome</keyword>
<keyword evidence="1" id="KW-0472">Membrane</keyword>
<dbReference type="GeneTree" id="ENSGT01150000288998"/>
<dbReference type="EMBL" id="AAGW02058228">
    <property type="status" value="NOT_ANNOTATED_CDS"/>
    <property type="molecule type" value="Genomic_DNA"/>
</dbReference>
<dbReference type="InParanoid" id="A0A5F9DNF8"/>
<organism evidence="2 3">
    <name type="scientific">Oryctolagus cuniculus</name>
    <name type="common">Rabbit</name>
    <dbReference type="NCBI Taxonomy" id="9986"/>
    <lineage>
        <taxon>Eukaryota</taxon>
        <taxon>Metazoa</taxon>
        <taxon>Chordata</taxon>
        <taxon>Craniata</taxon>
        <taxon>Vertebrata</taxon>
        <taxon>Euteleostomi</taxon>
        <taxon>Mammalia</taxon>
        <taxon>Eutheria</taxon>
        <taxon>Euarchontoglires</taxon>
        <taxon>Glires</taxon>
        <taxon>Lagomorpha</taxon>
        <taxon>Leporidae</taxon>
        <taxon>Oryctolagus</taxon>
    </lineage>
</organism>
<evidence type="ECO:0000313" key="2">
    <source>
        <dbReference type="Ensembl" id="ENSOCUP00000047331.1"/>
    </source>
</evidence>
<feature type="transmembrane region" description="Helical" evidence="1">
    <location>
        <begin position="125"/>
        <end position="148"/>
    </location>
</feature>